<dbReference type="RefSeq" id="WP_155267927.1">
    <property type="nucleotide sequence ID" value="NZ_AP038752.1"/>
</dbReference>
<sequence length="89" mass="10220">MWEKGHFVTFKNIYMSEANVFSFKVPKRMADLKEESAIPQVGYRTNPLHQEGLIPKRVDPTTPVRSYELPSIWAEWLDEVAIPVSGSVK</sequence>
<protein>
    <submittedName>
        <fullName evidence="1">Uncharacterized protein</fullName>
    </submittedName>
</protein>
<evidence type="ECO:0000313" key="2">
    <source>
        <dbReference type="Proteomes" id="UP001163211"/>
    </source>
</evidence>
<dbReference type="EMBL" id="JAPMLV010000001">
    <property type="protein sequence ID" value="MCX8303154.1"/>
    <property type="molecule type" value="Genomic_DNA"/>
</dbReference>
<accession>A0ABT3XHG2</accession>
<name>A0ABT3XHG2_9ENTR</name>
<keyword evidence="2" id="KW-1185">Reference proteome</keyword>
<comment type="caution">
    <text evidence="1">The sequence shown here is derived from an EMBL/GenBank/DDBJ whole genome shotgun (WGS) entry which is preliminary data.</text>
</comment>
<dbReference type="Proteomes" id="UP001163211">
    <property type="component" value="Unassembled WGS sequence"/>
</dbReference>
<gene>
    <name evidence="1" type="ORF">OTG14_09270</name>
</gene>
<organism evidence="1 2">
    <name type="scientific">Enterobacter pseudoroggenkampii</name>
    <dbReference type="NCBI Taxonomy" id="2996112"/>
    <lineage>
        <taxon>Bacteria</taxon>
        <taxon>Pseudomonadati</taxon>
        <taxon>Pseudomonadota</taxon>
        <taxon>Gammaproteobacteria</taxon>
        <taxon>Enterobacterales</taxon>
        <taxon>Enterobacteriaceae</taxon>
        <taxon>Enterobacter</taxon>
    </lineage>
</organism>
<proteinExistence type="predicted"/>
<reference evidence="1" key="1">
    <citation type="submission" date="2022-11" db="EMBL/GenBank/DDBJ databases">
        <title>The draft genomes of two Enterobacter strains.</title>
        <authorList>
            <person name="He Y."/>
            <person name="Wu S."/>
            <person name="Feng Y."/>
            <person name="Zong Z."/>
        </authorList>
    </citation>
    <scope>NUCLEOTIDE SEQUENCE</scope>
    <source>
        <strain evidence="1">155092</strain>
    </source>
</reference>
<evidence type="ECO:0000313" key="1">
    <source>
        <dbReference type="EMBL" id="MCX8303154.1"/>
    </source>
</evidence>